<protein>
    <recommendedName>
        <fullName evidence="2">Bifunctional inhibitor/plant lipid transfer protein/seed storage helical domain-containing protein</fullName>
    </recommendedName>
</protein>
<evidence type="ECO:0000313" key="3">
    <source>
        <dbReference type="EMBL" id="KAL3814066.1"/>
    </source>
</evidence>
<dbReference type="SUPFAM" id="SSF47699">
    <property type="entry name" value="Bifunctional inhibitor/lipid-transfer protein/seed storage 2S albumin"/>
    <property type="match status" value="1"/>
</dbReference>
<organism evidence="3 4">
    <name type="scientific">Penstemon smallii</name>
    <dbReference type="NCBI Taxonomy" id="265156"/>
    <lineage>
        <taxon>Eukaryota</taxon>
        <taxon>Viridiplantae</taxon>
        <taxon>Streptophyta</taxon>
        <taxon>Embryophyta</taxon>
        <taxon>Tracheophyta</taxon>
        <taxon>Spermatophyta</taxon>
        <taxon>Magnoliopsida</taxon>
        <taxon>eudicotyledons</taxon>
        <taxon>Gunneridae</taxon>
        <taxon>Pentapetalae</taxon>
        <taxon>asterids</taxon>
        <taxon>lamiids</taxon>
        <taxon>Lamiales</taxon>
        <taxon>Plantaginaceae</taxon>
        <taxon>Cheloneae</taxon>
        <taxon>Penstemon</taxon>
    </lineage>
</organism>
<sequence length="130" mass="14497">MTLSSLSAFSLSSVFLCLITSAVSIDPLCSYIPDQNLKDCQDYYFGSPNPNDNCCTSAKSVLSAIYPGTICRCYKASPWKLHFKLDQDKTLALVTKCGLNNFALDAVCCILKVYVRTCLVNLMNKFYKLY</sequence>
<name>A0ABD3RQI4_9LAMI</name>
<dbReference type="Proteomes" id="UP001634393">
    <property type="component" value="Unassembled WGS sequence"/>
</dbReference>
<dbReference type="Gene3D" id="1.10.110.10">
    <property type="entry name" value="Plant lipid-transfer and hydrophobic proteins"/>
    <property type="match status" value="1"/>
</dbReference>
<reference evidence="3 4" key="1">
    <citation type="submission" date="2024-12" db="EMBL/GenBank/DDBJ databases">
        <title>The unique morphological basis and parallel evolutionary history of personate flowers in Penstemon.</title>
        <authorList>
            <person name="Depatie T.H."/>
            <person name="Wessinger C.A."/>
        </authorList>
    </citation>
    <scope>NUCLEOTIDE SEQUENCE [LARGE SCALE GENOMIC DNA]</scope>
    <source>
        <strain evidence="3">WTNN_2</strain>
        <tissue evidence="3">Leaf</tissue>
    </source>
</reference>
<dbReference type="AlphaFoldDB" id="A0ABD3RQI4"/>
<evidence type="ECO:0000256" key="1">
    <source>
        <dbReference type="SAM" id="SignalP"/>
    </source>
</evidence>
<gene>
    <name evidence="3" type="ORF">ACJIZ3_015334</name>
</gene>
<feature type="signal peptide" evidence="1">
    <location>
        <begin position="1"/>
        <end position="24"/>
    </location>
</feature>
<comment type="caution">
    <text evidence="3">The sequence shown here is derived from an EMBL/GenBank/DDBJ whole genome shotgun (WGS) entry which is preliminary data.</text>
</comment>
<dbReference type="InterPro" id="IPR016140">
    <property type="entry name" value="Bifunc_inhib/LTP/seed_store"/>
</dbReference>
<keyword evidence="1" id="KW-0732">Signal</keyword>
<keyword evidence="4" id="KW-1185">Reference proteome</keyword>
<dbReference type="InterPro" id="IPR036312">
    <property type="entry name" value="Bifun_inhib/LTP/seed_sf"/>
</dbReference>
<dbReference type="EMBL" id="JBJXBP010000008">
    <property type="protein sequence ID" value="KAL3814066.1"/>
    <property type="molecule type" value="Genomic_DNA"/>
</dbReference>
<proteinExistence type="predicted"/>
<feature type="domain" description="Bifunctional inhibitor/plant lipid transfer protein/seed storage helical" evidence="2">
    <location>
        <begin position="25"/>
        <end position="103"/>
    </location>
</feature>
<evidence type="ECO:0000313" key="4">
    <source>
        <dbReference type="Proteomes" id="UP001634393"/>
    </source>
</evidence>
<accession>A0ABD3RQI4</accession>
<evidence type="ECO:0000259" key="2">
    <source>
        <dbReference type="Pfam" id="PF14368"/>
    </source>
</evidence>
<dbReference type="Pfam" id="PF14368">
    <property type="entry name" value="LTP_2"/>
    <property type="match status" value="1"/>
</dbReference>
<feature type="chain" id="PRO_5044874746" description="Bifunctional inhibitor/plant lipid transfer protein/seed storage helical domain-containing protein" evidence="1">
    <location>
        <begin position="25"/>
        <end position="130"/>
    </location>
</feature>